<gene>
    <name evidence="4" type="ORF">CLV51_11247</name>
</gene>
<organism evidence="4 5">
    <name type="scientific">Chitinophaga niastensis</name>
    <dbReference type="NCBI Taxonomy" id="536980"/>
    <lineage>
        <taxon>Bacteria</taxon>
        <taxon>Pseudomonadati</taxon>
        <taxon>Bacteroidota</taxon>
        <taxon>Chitinophagia</taxon>
        <taxon>Chitinophagales</taxon>
        <taxon>Chitinophagaceae</taxon>
        <taxon>Chitinophaga</taxon>
    </lineage>
</organism>
<protein>
    <submittedName>
        <fullName evidence="4">FecR family protein</fullName>
    </submittedName>
</protein>
<dbReference type="GO" id="GO:0016989">
    <property type="term" value="F:sigma factor antagonist activity"/>
    <property type="evidence" value="ECO:0007669"/>
    <property type="project" value="TreeGrafter"/>
</dbReference>
<dbReference type="Pfam" id="PF16344">
    <property type="entry name" value="FecR_C"/>
    <property type="match status" value="1"/>
</dbReference>
<keyword evidence="1" id="KW-0472">Membrane</keyword>
<comment type="caution">
    <text evidence="4">The sequence shown here is derived from an EMBL/GenBank/DDBJ whole genome shotgun (WGS) entry which is preliminary data.</text>
</comment>
<name>A0A2P8H8M1_CHINA</name>
<dbReference type="Pfam" id="PF04773">
    <property type="entry name" value="FecR"/>
    <property type="match status" value="1"/>
</dbReference>
<dbReference type="AlphaFoldDB" id="A0A2P8H8M1"/>
<feature type="transmembrane region" description="Helical" evidence="1">
    <location>
        <begin position="100"/>
        <end position="118"/>
    </location>
</feature>
<evidence type="ECO:0000259" key="3">
    <source>
        <dbReference type="Pfam" id="PF16344"/>
    </source>
</evidence>
<evidence type="ECO:0000313" key="5">
    <source>
        <dbReference type="Proteomes" id="UP000240971"/>
    </source>
</evidence>
<proteinExistence type="predicted"/>
<dbReference type="PANTHER" id="PTHR30273:SF2">
    <property type="entry name" value="PROTEIN FECR"/>
    <property type="match status" value="1"/>
</dbReference>
<feature type="domain" description="FecR protein" evidence="2">
    <location>
        <begin position="128"/>
        <end position="221"/>
    </location>
</feature>
<dbReference type="InterPro" id="IPR032508">
    <property type="entry name" value="FecR_C"/>
</dbReference>
<sequence>MCVIRKSTQVIMEHLDTYIYELIAKKLSDQCNEAESATLQQWLDASADNQAEYAILTQLWQDSPRAITPKREYNTAAAWQKTNKTLQPATGKIRAIGLKYAAAAAILVLLTTGAWWLASRPSLKEQELVANDGKIKSFELPDKSIVTLRQGARIKYINGYHNDQRVVELEGEAFFEIANDPAHPFLVKTPNQSVIEVLGTSFTVQTGKDSTTVIVASGKVKLGAKDDPSAVILASGEKGIWGNGQVSAKHNDDPNFIAWKTGILQFNDQSLLEILPQLADFYAKDIRIDDSYRETASQQKATITFRNQSCDDVLHELQLLLGFHYKQEGDTVVISQ</sequence>
<feature type="domain" description="Protein FecR C-terminal" evidence="3">
    <location>
        <begin position="264"/>
        <end position="334"/>
    </location>
</feature>
<dbReference type="PIRSF" id="PIRSF018266">
    <property type="entry name" value="FecR"/>
    <property type="match status" value="1"/>
</dbReference>
<keyword evidence="1" id="KW-0812">Transmembrane</keyword>
<keyword evidence="1" id="KW-1133">Transmembrane helix</keyword>
<reference evidence="4 5" key="1">
    <citation type="submission" date="2018-03" db="EMBL/GenBank/DDBJ databases">
        <title>Genomic Encyclopedia of Archaeal and Bacterial Type Strains, Phase II (KMG-II): from individual species to whole genera.</title>
        <authorList>
            <person name="Goeker M."/>
        </authorList>
    </citation>
    <scope>NUCLEOTIDE SEQUENCE [LARGE SCALE GENOMIC DNA]</scope>
    <source>
        <strain evidence="4 5">DSM 24859</strain>
    </source>
</reference>
<evidence type="ECO:0000259" key="2">
    <source>
        <dbReference type="Pfam" id="PF04773"/>
    </source>
</evidence>
<keyword evidence="5" id="KW-1185">Reference proteome</keyword>
<dbReference type="Gene3D" id="2.60.120.1440">
    <property type="match status" value="1"/>
</dbReference>
<dbReference type="InterPro" id="IPR012373">
    <property type="entry name" value="Ferrdict_sens_TM"/>
</dbReference>
<accession>A0A2P8H8M1</accession>
<dbReference type="InterPro" id="IPR006860">
    <property type="entry name" value="FecR"/>
</dbReference>
<dbReference type="Proteomes" id="UP000240971">
    <property type="component" value="Unassembled WGS sequence"/>
</dbReference>
<dbReference type="PANTHER" id="PTHR30273">
    <property type="entry name" value="PERIPLASMIC SIGNAL SENSOR AND SIGMA FACTOR ACTIVATOR FECR-RELATED"/>
    <property type="match status" value="1"/>
</dbReference>
<evidence type="ECO:0000256" key="1">
    <source>
        <dbReference type="SAM" id="Phobius"/>
    </source>
</evidence>
<dbReference type="EMBL" id="PYAW01000012">
    <property type="protein sequence ID" value="PSL42519.1"/>
    <property type="molecule type" value="Genomic_DNA"/>
</dbReference>
<evidence type="ECO:0000313" key="4">
    <source>
        <dbReference type="EMBL" id="PSL42519.1"/>
    </source>
</evidence>
<dbReference type="Gene3D" id="3.55.50.30">
    <property type="match status" value="1"/>
</dbReference>